<proteinExistence type="inferred from homology"/>
<dbReference type="PROSITE" id="PS00455">
    <property type="entry name" value="AMP_BINDING"/>
    <property type="match status" value="1"/>
</dbReference>
<dbReference type="FunFam" id="3.30.300.30:FF:000010">
    <property type="entry name" value="Enterobactin synthetase component F"/>
    <property type="match status" value="1"/>
</dbReference>
<dbReference type="Gene3D" id="3.30.559.30">
    <property type="entry name" value="Nonribosomal peptide synthetase, condensation domain"/>
    <property type="match status" value="1"/>
</dbReference>
<dbReference type="SMART" id="SM00823">
    <property type="entry name" value="PKS_PP"/>
    <property type="match status" value="1"/>
</dbReference>
<evidence type="ECO:0000259" key="5">
    <source>
        <dbReference type="PROSITE" id="PS50075"/>
    </source>
</evidence>
<dbReference type="FunFam" id="1.10.1200.10:FF:000016">
    <property type="entry name" value="Non-ribosomal peptide synthase"/>
    <property type="match status" value="1"/>
</dbReference>
<dbReference type="Pfam" id="PF00668">
    <property type="entry name" value="Condensation"/>
    <property type="match status" value="1"/>
</dbReference>
<dbReference type="FunFam" id="3.40.50.980:FF:000001">
    <property type="entry name" value="Non-ribosomal peptide synthetase"/>
    <property type="match status" value="1"/>
</dbReference>
<evidence type="ECO:0000256" key="2">
    <source>
        <dbReference type="ARBA" id="ARBA00006432"/>
    </source>
</evidence>
<accession>A0A918DB44</accession>
<dbReference type="Gene3D" id="3.30.559.10">
    <property type="entry name" value="Chloramphenicol acetyltransferase-like domain"/>
    <property type="match status" value="1"/>
</dbReference>
<dbReference type="GO" id="GO:0003824">
    <property type="term" value="F:catalytic activity"/>
    <property type="evidence" value="ECO:0007669"/>
    <property type="project" value="InterPro"/>
</dbReference>
<dbReference type="InterPro" id="IPR045851">
    <property type="entry name" value="AMP-bd_C_sf"/>
</dbReference>
<dbReference type="Gene3D" id="3.30.300.30">
    <property type="match status" value="1"/>
</dbReference>
<evidence type="ECO:0000313" key="7">
    <source>
        <dbReference type="Proteomes" id="UP000600365"/>
    </source>
</evidence>
<dbReference type="Gene3D" id="1.10.1200.10">
    <property type="entry name" value="ACP-like"/>
    <property type="match status" value="1"/>
</dbReference>
<dbReference type="FunFam" id="2.30.38.10:FF:000001">
    <property type="entry name" value="Non-ribosomal peptide synthetase PvdI"/>
    <property type="match status" value="1"/>
</dbReference>
<evidence type="ECO:0000256" key="1">
    <source>
        <dbReference type="ARBA" id="ARBA00001957"/>
    </source>
</evidence>
<dbReference type="NCBIfam" id="TIGR01733">
    <property type="entry name" value="AA-adenyl-dom"/>
    <property type="match status" value="1"/>
</dbReference>
<feature type="domain" description="Carrier" evidence="5">
    <location>
        <begin position="505"/>
        <end position="580"/>
    </location>
</feature>
<dbReference type="InterPro" id="IPR036736">
    <property type="entry name" value="ACP-like_sf"/>
</dbReference>
<dbReference type="GO" id="GO:0031177">
    <property type="term" value="F:phosphopantetheine binding"/>
    <property type="evidence" value="ECO:0007669"/>
    <property type="project" value="InterPro"/>
</dbReference>
<dbReference type="GO" id="GO:0008610">
    <property type="term" value="P:lipid biosynthetic process"/>
    <property type="evidence" value="ECO:0007669"/>
    <property type="project" value="UniProtKB-ARBA"/>
</dbReference>
<dbReference type="FunFam" id="3.30.559.30:FF:000001">
    <property type="entry name" value="Non-ribosomal peptide synthetase"/>
    <property type="match status" value="1"/>
</dbReference>
<dbReference type="RefSeq" id="WP_189192232.1">
    <property type="nucleotide sequence ID" value="NZ_BMMM01000029.1"/>
</dbReference>
<comment type="similarity">
    <text evidence="2">Belongs to the ATP-dependent AMP-binding enzyme family.</text>
</comment>
<sequence length="1043" mass="112827">MRDVLSLHGRFRQQAGRTPDAVAVRSAGRELTYRALDQRSDALARVLIGLGVGREAPVAVLTDRSVDGTVALLGVLKAGGCYVPLHTGFPTGRMEWIIRRTGARVLLTDAVMAAQRLPEGDVTVVRVDGPAGVEAEPGPVEVVCAPDQLAYVMFTSGSTGMPKGVAVSHRNVLDLVDDALFDTGHHDRVLMIAPYAFDASLHGLWMPLLRGTTSVVAAADDVSAPRLRELFDTEKITSVEMTAGLLRTIAEAAPETFRGLREVSTGGDIISPVAVRRILESCPGTVVRATYGPTETTLYATQHAYTDAAQVADRVPIGRPLDGMRTYVLDEQLTPVPVGTPGELYIAGAGLARGYLHRAGRTAECFVPDPHGPAGSRMYRSGDLVRRNRDGMLDFLGRADDQVKIRGFRVEPGEIETVLSAFPGLTQVVVTAREAEGDKRLVAYFVGDRAIDVGALRDHTAAALPDYMIPAAFVALDAFPLTSNGKVDYRALPAPQFTATATYRAPRTADEEKLCALFAKVLGTERVGIDDSFFDLGGHSLRATRLIGELRTAFDADVSIRQFFGAPTVAALLHLLRAQGPQARRPMLARSGRPARVPLSTAQHRMWFLEQWDGPSPLYNLPVVLRLSGDLDRDALEEAVRDVTVRHESLRTVVGEEAGVPYQVVLDPADLHLVLPVRAVDEGELDTAVREAGRRPFDLMADPPLRAELFVLDEREHVLVLTLHHIASDGWSKAPLSRDLATAYAARHSGEAPAWRELPLQYADYTLWQQTLLSDPDSPDSLAGRQLAYWKDALAGAPDELTLPFDRPRPADSHHEGAALPLRLDAELQAAIAALARTHDATPFMVLQAGLAMLLHQLGAGADIPLGSVVAGRGDAALDDLVGFFVNTVVLRTDLSGNPSFTELLARVRETALAVYSHQDVPFEQVVGALNPARSLSRHPLFQVMLVLQNVTGYEFQMPGLDVSVVEEATSTSKFDLLISVTEQYDDERRPAGITGYIEYDTALFDASTVERIGERFAALLATVVADPGCRVFTPDEGDAVPA</sequence>
<dbReference type="Gene3D" id="3.40.50.980">
    <property type="match status" value="2"/>
</dbReference>
<dbReference type="InterPro" id="IPR006162">
    <property type="entry name" value="Ppantetheine_attach_site"/>
</dbReference>
<dbReference type="GO" id="GO:0044550">
    <property type="term" value="P:secondary metabolite biosynthetic process"/>
    <property type="evidence" value="ECO:0007669"/>
    <property type="project" value="TreeGrafter"/>
</dbReference>
<dbReference type="GO" id="GO:0072330">
    <property type="term" value="P:monocarboxylic acid biosynthetic process"/>
    <property type="evidence" value="ECO:0007669"/>
    <property type="project" value="UniProtKB-ARBA"/>
</dbReference>
<dbReference type="SUPFAM" id="SSF47336">
    <property type="entry name" value="ACP-like"/>
    <property type="match status" value="1"/>
</dbReference>
<comment type="cofactor">
    <cofactor evidence="1">
        <name>pantetheine 4'-phosphate</name>
        <dbReference type="ChEBI" id="CHEBI:47942"/>
    </cofactor>
</comment>
<dbReference type="SUPFAM" id="SSF52777">
    <property type="entry name" value="CoA-dependent acyltransferases"/>
    <property type="match status" value="2"/>
</dbReference>
<dbReference type="PROSITE" id="PS00012">
    <property type="entry name" value="PHOSPHOPANTETHEINE"/>
    <property type="match status" value="1"/>
</dbReference>
<evidence type="ECO:0000256" key="4">
    <source>
        <dbReference type="ARBA" id="ARBA00022553"/>
    </source>
</evidence>
<dbReference type="Pfam" id="PF00550">
    <property type="entry name" value="PP-binding"/>
    <property type="match status" value="1"/>
</dbReference>
<dbReference type="EMBL" id="BMMM01000029">
    <property type="protein sequence ID" value="GGN94028.1"/>
    <property type="molecule type" value="Genomic_DNA"/>
</dbReference>
<dbReference type="Gene3D" id="2.30.38.10">
    <property type="entry name" value="Luciferase, Domain 3"/>
    <property type="match status" value="1"/>
</dbReference>
<evidence type="ECO:0000313" key="6">
    <source>
        <dbReference type="EMBL" id="GGN94028.1"/>
    </source>
</evidence>
<protein>
    <recommendedName>
        <fullName evidence="5">Carrier domain-containing protein</fullName>
    </recommendedName>
</protein>
<keyword evidence="7" id="KW-1185">Reference proteome</keyword>
<keyword evidence="4" id="KW-0597">Phosphoprotein</keyword>
<dbReference type="InterPro" id="IPR025110">
    <property type="entry name" value="AMP-bd_C"/>
</dbReference>
<dbReference type="InterPro" id="IPR000873">
    <property type="entry name" value="AMP-dep_synth/lig_dom"/>
</dbReference>
<dbReference type="GO" id="GO:0005829">
    <property type="term" value="C:cytosol"/>
    <property type="evidence" value="ECO:0007669"/>
    <property type="project" value="TreeGrafter"/>
</dbReference>
<dbReference type="InterPro" id="IPR009081">
    <property type="entry name" value="PP-bd_ACP"/>
</dbReference>
<dbReference type="InterPro" id="IPR023213">
    <property type="entry name" value="CAT-like_dom_sf"/>
</dbReference>
<dbReference type="Pfam" id="PF00501">
    <property type="entry name" value="AMP-binding"/>
    <property type="match status" value="1"/>
</dbReference>
<organism evidence="6 7">
    <name type="scientific">Streptomyces albiflavescens</name>
    <dbReference type="NCBI Taxonomy" id="1623582"/>
    <lineage>
        <taxon>Bacteria</taxon>
        <taxon>Bacillati</taxon>
        <taxon>Actinomycetota</taxon>
        <taxon>Actinomycetes</taxon>
        <taxon>Kitasatosporales</taxon>
        <taxon>Streptomycetaceae</taxon>
        <taxon>Streptomyces</taxon>
    </lineage>
</organism>
<evidence type="ECO:0000256" key="3">
    <source>
        <dbReference type="ARBA" id="ARBA00022450"/>
    </source>
</evidence>
<dbReference type="FunFam" id="3.30.559.10:FF:000012">
    <property type="entry name" value="Non-ribosomal peptide synthetase"/>
    <property type="match status" value="1"/>
</dbReference>
<gene>
    <name evidence="6" type="ORF">GCM10011579_093140</name>
</gene>
<dbReference type="GO" id="GO:0043041">
    <property type="term" value="P:amino acid activation for nonribosomal peptide biosynthetic process"/>
    <property type="evidence" value="ECO:0007669"/>
    <property type="project" value="TreeGrafter"/>
</dbReference>
<keyword evidence="3" id="KW-0596">Phosphopantetheine</keyword>
<dbReference type="AlphaFoldDB" id="A0A918DB44"/>
<dbReference type="InterPro" id="IPR001242">
    <property type="entry name" value="Condensation_dom"/>
</dbReference>
<dbReference type="InterPro" id="IPR020806">
    <property type="entry name" value="PKS_PP-bd"/>
</dbReference>
<reference evidence="6 7" key="1">
    <citation type="journal article" date="2014" name="Int. J. Syst. Evol. Microbiol.">
        <title>Complete genome sequence of Corynebacterium casei LMG S-19264T (=DSM 44701T), isolated from a smear-ripened cheese.</title>
        <authorList>
            <consortium name="US DOE Joint Genome Institute (JGI-PGF)"/>
            <person name="Walter F."/>
            <person name="Albersmeier A."/>
            <person name="Kalinowski J."/>
            <person name="Ruckert C."/>
        </authorList>
    </citation>
    <scope>NUCLEOTIDE SEQUENCE [LARGE SCALE GENOMIC DNA]</scope>
    <source>
        <strain evidence="6 7">CGMCC 4.7111</strain>
    </source>
</reference>
<dbReference type="SUPFAM" id="SSF56801">
    <property type="entry name" value="Acetyl-CoA synthetase-like"/>
    <property type="match status" value="1"/>
</dbReference>
<dbReference type="Proteomes" id="UP000600365">
    <property type="component" value="Unassembled WGS sequence"/>
</dbReference>
<dbReference type="GO" id="GO:0017000">
    <property type="term" value="P:antibiotic biosynthetic process"/>
    <property type="evidence" value="ECO:0007669"/>
    <property type="project" value="UniProtKB-ARBA"/>
</dbReference>
<comment type="caution">
    <text evidence="6">The sequence shown here is derived from an EMBL/GenBank/DDBJ whole genome shotgun (WGS) entry which is preliminary data.</text>
</comment>
<dbReference type="CDD" id="cd12117">
    <property type="entry name" value="A_NRPS_Srf_like"/>
    <property type="match status" value="1"/>
</dbReference>
<dbReference type="PANTHER" id="PTHR45527:SF1">
    <property type="entry name" value="FATTY ACID SYNTHASE"/>
    <property type="match status" value="1"/>
</dbReference>
<dbReference type="InterPro" id="IPR010071">
    <property type="entry name" value="AA_adenyl_dom"/>
</dbReference>
<dbReference type="PANTHER" id="PTHR45527">
    <property type="entry name" value="NONRIBOSOMAL PEPTIDE SYNTHETASE"/>
    <property type="match status" value="1"/>
</dbReference>
<dbReference type="InterPro" id="IPR020845">
    <property type="entry name" value="AMP-binding_CS"/>
</dbReference>
<dbReference type="CDD" id="cd19540">
    <property type="entry name" value="LCL_NRPS-like"/>
    <property type="match status" value="1"/>
</dbReference>
<dbReference type="Pfam" id="PF13193">
    <property type="entry name" value="AMP-binding_C"/>
    <property type="match status" value="1"/>
</dbReference>
<name>A0A918DB44_9ACTN</name>
<dbReference type="PROSITE" id="PS50075">
    <property type="entry name" value="CARRIER"/>
    <property type="match status" value="1"/>
</dbReference>